<accession>A0ABY5DDS5</accession>
<dbReference type="SUPFAM" id="SSF47413">
    <property type="entry name" value="lambda repressor-like DNA-binding domains"/>
    <property type="match status" value="1"/>
</dbReference>
<evidence type="ECO:0000259" key="1">
    <source>
        <dbReference type="PROSITE" id="PS50943"/>
    </source>
</evidence>
<dbReference type="Pfam" id="PF19054">
    <property type="entry name" value="DUF5753"/>
    <property type="match status" value="1"/>
</dbReference>
<name>A0ABY5DDS5_9ACTN</name>
<keyword evidence="3" id="KW-1185">Reference proteome</keyword>
<dbReference type="PROSITE" id="PS50943">
    <property type="entry name" value="HTH_CROC1"/>
    <property type="match status" value="1"/>
</dbReference>
<sequence>MTDYQTARVSLGVRLRELRGEAGLSGRELAVRAGWHPSKVSRLERGNQTASVEDLRTWADLCGRSEAAEGLIAQRRSLETHYTSWRRRLSGGNQARQQNAVDLEHRSRSFRIFESVCIPGLLQTPAYARSMIQRAASLYGSPGDVAEGVIKRMERRRILDDRTREFRTLIWEPALSMRQCSLSVLVEQLDDLTGSIRRGRGGIGIVPLAAALTVSPMHGFWIYDDSQVLVETIGAELCLTDADAVTHYQKVFGELARSAVWGAQAVRLVEAVRRGLAAETGAVGGGVGGDGVSGPGQGEAGGG</sequence>
<dbReference type="CDD" id="cd00093">
    <property type="entry name" value="HTH_XRE"/>
    <property type="match status" value="1"/>
</dbReference>
<dbReference type="RefSeq" id="WP_254421261.1">
    <property type="nucleotide sequence ID" value="NZ_BAAAJB010000067.1"/>
</dbReference>
<feature type="domain" description="HTH cro/C1-type" evidence="1">
    <location>
        <begin position="15"/>
        <end position="71"/>
    </location>
</feature>
<proteinExistence type="predicted"/>
<gene>
    <name evidence="2" type="ORF">NE857_13265</name>
</gene>
<dbReference type="Gene3D" id="1.10.260.40">
    <property type="entry name" value="lambda repressor-like DNA-binding domains"/>
    <property type="match status" value="1"/>
</dbReference>
<dbReference type="Proteomes" id="UP001055940">
    <property type="component" value="Chromosome"/>
</dbReference>
<dbReference type="InterPro" id="IPR043917">
    <property type="entry name" value="DUF5753"/>
</dbReference>
<dbReference type="InterPro" id="IPR010982">
    <property type="entry name" value="Lambda_DNA-bd_dom_sf"/>
</dbReference>
<evidence type="ECO:0000313" key="2">
    <source>
        <dbReference type="EMBL" id="USY22489.1"/>
    </source>
</evidence>
<dbReference type="EMBL" id="CP099837">
    <property type="protein sequence ID" value="USY22489.1"/>
    <property type="molecule type" value="Genomic_DNA"/>
</dbReference>
<protein>
    <submittedName>
        <fullName evidence="2">Helix-turn-helix transcriptional regulator</fullName>
    </submittedName>
</protein>
<organism evidence="2 3">
    <name type="scientific">Nocardiopsis exhalans</name>
    <dbReference type="NCBI Taxonomy" id="163604"/>
    <lineage>
        <taxon>Bacteria</taxon>
        <taxon>Bacillati</taxon>
        <taxon>Actinomycetota</taxon>
        <taxon>Actinomycetes</taxon>
        <taxon>Streptosporangiales</taxon>
        <taxon>Nocardiopsidaceae</taxon>
        <taxon>Nocardiopsis</taxon>
    </lineage>
</organism>
<dbReference type="Pfam" id="PF13560">
    <property type="entry name" value="HTH_31"/>
    <property type="match status" value="1"/>
</dbReference>
<dbReference type="SMART" id="SM00530">
    <property type="entry name" value="HTH_XRE"/>
    <property type="match status" value="1"/>
</dbReference>
<reference evidence="2" key="1">
    <citation type="submission" date="2022-06" db="EMBL/GenBank/DDBJ databases">
        <authorList>
            <person name="Ping M."/>
        </authorList>
    </citation>
    <scope>NUCLEOTIDE SEQUENCE</scope>
    <source>
        <strain evidence="2">JCM11759T</strain>
    </source>
</reference>
<dbReference type="InterPro" id="IPR001387">
    <property type="entry name" value="Cro/C1-type_HTH"/>
</dbReference>
<evidence type="ECO:0000313" key="3">
    <source>
        <dbReference type="Proteomes" id="UP001055940"/>
    </source>
</evidence>